<keyword evidence="1" id="KW-1133">Transmembrane helix</keyword>
<keyword evidence="1" id="KW-0472">Membrane</keyword>
<sequence>MAATKKEIQHVALWKGLSIVSFVLLIATLLIVFLYKGRDIPVATVDGVKISQDQLYKALVDYEGPKILEKLILEDLIMKESKAAGVSVTESEFQASFDKVRTAYATEDEFLENLKKDGYTEQSLRTELRTQLYIRKLLEPRITVDDNEVKAHYAEHMSHDTAANTKSEAQVIAEIRDELVNKEILDLMEPWFEELRSRANIAVSLPGIQMISPKGGS</sequence>
<accession>A0A6L8UT25</accession>
<evidence type="ECO:0000256" key="1">
    <source>
        <dbReference type="SAM" id="Phobius"/>
    </source>
</evidence>
<organism evidence="2 3">
    <name type="scientific">Paenibacillus silvestris</name>
    <dbReference type="NCBI Taxonomy" id="2606219"/>
    <lineage>
        <taxon>Bacteria</taxon>
        <taxon>Bacillati</taxon>
        <taxon>Bacillota</taxon>
        <taxon>Bacilli</taxon>
        <taxon>Bacillales</taxon>
        <taxon>Paenibacillaceae</taxon>
        <taxon>Paenibacillus</taxon>
    </lineage>
</organism>
<name>A0A6L8UT25_9BACL</name>
<dbReference type="AlphaFoldDB" id="A0A6L8UT25"/>
<dbReference type="Proteomes" id="UP000481087">
    <property type="component" value="Unassembled WGS sequence"/>
</dbReference>
<evidence type="ECO:0008006" key="4">
    <source>
        <dbReference type="Google" id="ProtNLM"/>
    </source>
</evidence>
<dbReference type="InterPro" id="IPR027304">
    <property type="entry name" value="Trigger_fact/SurA_dom_sf"/>
</dbReference>
<protein>
    <recommendedName>
        <fullName evidence="4">Peptidylprolyl isomerase</fullName>
    </recommendedName>
</protein>
<dbReference type="PANTHER" id="PTHR47245">
    <property type="entry name" value="PEPTIDYLPROLYL ISOMERASE"/>
    <property type="match status" value="1"/>
</dbReference>
<dbReference type="InterPro" id="IPR050245">
    <property type="entry name" value="PrsA_foldase"/>
</dbReference>
<proteinExistence type="predicted"/>
<evidence type="ECO:0000313" key="3">
    <source>
        <dbReference type="Proteomes" id="UP000481087"/>
    </source>
</evidence>
<dbReference type="RefSeq" id="WP_161405574.1">
    <property type="nucleotide sequence ID" value="NZ_WTUZ01000010.1"/>
</dbReference>
<comment type="caution">
    <text evidence="2">The sequence shown here is derived from an EMBL/GenBank/DDBJ whole genome shotgun (WGS) entry which is preliminary data.</text>
</comment>
<dbReference type="Gene3D" id="1.10.4030.10">
    <property type="entry name" value="Porin chaperone SurA, peptide-binding domain"/>
    <property type="match status" value="1"/>
</dbReference>
<dbReference type="PANTHER" id="PTHR47245:SF2">
    <property type="entry name" value="PEPTIDYL-PROLYL CIS-TRANS ISOMERASE HP_0175-RELATED"/>
    <property type="match status" value="1"/>
</dbReference>
<feature type="transmembrane region" description="Helical" evidence="1">
    <location>
        <begin position="12"/>
        <end position="35"/>
    </location>
</feature>
<reference evidence="2 3" key="1">
    <citation type="submission" date="2019-12" db="EMBL/GenBank/DDBJ databases">
        <title>Paenibacillus sp. nov. sp. isolated from soil.</title>
        <authorList>
            <person name="Kim J."/>
            <person name="Jeong S.E."/>
            <person name="Jung H.S."/>
            <person name="Jeon C.O."/>
        </authorList>
    </citation>
    <scope>NUCLEOTIDE SEQUENCE [LARGE SCALE GENOMIC DNA]</scope>
    <source>
        <strain evidence="2 3">5J-6</strain>
    </source>
</reference>
<keyword evidence="1" id="KW-0812">Transmembrane</keyword>
<dbReference type="SUPFAM" id="SSF109998">
    <property type="entry name" value="Triger factor/SurA peptide-binding domain-like"/>
    <property type="match status" value="1"/>
</dbReference>
<keyword evidence="3" id="KW-1185">Reference proteome</keyword>
<gene>
    <name evidence="2" type="ORF">GQF01_03945</name>
</gene>
<evidence type="ECO:0000313" key="2">
    <source>
        <dbReference type="EMBL" id="MZQ81275.1"/>
    </source>
</evidence>
<dbReference type="EMBL" id="WTUZ01000010">
    <property type="protein sequence ID" value="MZQ81275.1"/>
    <property type="molecule type" value="Genomic_DNA"/>
</dbReference>